<evidence type="ECO:0000313" key="4">
    <source>
        <dbReference type="Proteomes" id="UP000253507"/>
    </source>
</evidence>
<dbReference type="SUPFAM" id="SSF52172">
    <property type="entry name" value="CheY-like"/>
    <property type="match status" value="1"/>
</dbReference>
<reference evidence="3 4" key="1">
    <citation type="submission" date="2018-06" db="EMBL/GenBank/DDBJ databases">
        <title>Streptomyces reniochalinae sp. nov. and Streptomyces diacarnus sp. nov. from marine sponges.</title>
        <authorList>
            <person name="Li L."/>
        </authorList>
    </citation>
    <scope>NUCLEOTIDE SEQUENCE [LARGE SCALE GENOMIC DNA]</scope>
    <source>
        <strain evidence="3 4">LHW50302</strain>
    </source>
</reference>
<dbReference type="InterPro" id="IPR005561">
    <property type="entry name" value="ANTAR"/>
</dbReference>
<evidence type="ECO:0000259" key="2">
    <source>
        <dbReference type="PROSITE" id="PS50921"/>
    </source>
</evidence>
<evidence type="ECO:0000313" key="3">
    <source>
        <dbReference type="EMBL" id="RCG22706.1"/>
    </source>
</evidence>
<dbReference type="Gene3D" id="1.10.10.10">
    <property type="entry name" value="Winged helix-like DNA-binding domain superfamily/Winged helix DNA-binding domain"/>
    <property type="match status" value="1"/>
</dbReference>
<dbReference type="OrthoDB" id="3683444at2"/>
<dbReference type="SMART" id="SM01012">
    <property type="entry name" value="ANTAR"/>
    <property type="match status" value="1"/>
</dbReference>
<feature type="domain" description="ANTAR" evidence="2">
    <location>
        <begin position="69"/>
        <end position="130"/>
    </location>
</feature>
<dbReference type="AlphaFoldDB" id="A0A367EX30"/>
<gene>
    <name evidence="3" type="ORF">DQ392_05610</name>
</gene>
<feature type="region of interest" description="Disordered" evidence="1">
    <location>
        <begin position="8"/>
        <end position="28"/>
    </location>
</feature>
<keyword evidence="4" id="KW-1185">Reference proteome</keyword>
<dbReference type="InterPro" id="IPR011006">
    <property type="entry name" value="CheY-like_superfamily"/>
</dbReference>
<name>A0A367EX30_9ACTN</name>
<dbReference type="GO" id="GO:0003723">
    <property type="term" value="F:RNA binding"/>
    <property type="evidence" value="ECO:0007669"/>
    <property type="project" value="InterPro"/>
</dbReference>
<dbReference type="Pfam" id="PF03861">
    <property type="entry name" value="ANTAR"/>
    <property type="match status" value="1"/>
</dbReference>
<protein>
    <submittedName>
        <fullName evidence="3">ANTAR domain-containing protein</fullName>
    </submittedName>
</protein>
<proteinExistence type="predicted"/>
<comment type="caution">
    <text evidence="3">The sequence shown here is derived from an EMBL/GenBank/DDBJ whole genome shotgun (WGS) entry which is preliminary data.</text>
</comment>
<dbReference type="PROSITE" id="PS50921">
    <property type="entry name" value="ANTAR"/>
    <property type="match status" value="1"/>
</dbReference>
<organism evidence="3 4">
    <name type="scientific">Streptomyces reniochalinae</name>
    <dbReference type="NCBI Taxonomy" id="2250578"/>
    <lineage>
        <taxon>Bacteria</taxon>
        <taxon>Bacillati</taxon>
        <taxon>Actinomycetota</taxon>
        <taxon>Actinomycetes</taxon>
        <taxon>Kitasatosporales</taxon>
        <taxon>Streptomycetaceae</taxon>
        <taxon>Streptomyces</taxon>
    </lineage>
</organism>
<evidence type="ECO:0000256" key="1">
    <source>
        <dbReference type="SAM" id="MobiDB-lite"/>
    </source>
</evidence>
<sequence length="146" mass="15750">MRAVLTVPLRDEGGAVPEPGPGPARQAATDRSALVGVLVVYLHDDDPPDTATHAALGFLAKACALGLAHQAALRRADELQRALSSRIVIEQAKGMLAERRHSTPDEAFRTLRAYARSHRQALHQVARDLVEARLVGPPFGPWEPNS</sequence>
<dbReference type="EMBL" id="QOIM01000024">
    <property type="protein sequence ID" value="RCG22706.1"/>
    <property type="molecule type" value="Genomic_DNA"/>
</dbReference>
<dbReference type="InterPro" id="IPR036388">
    <property type="entry name" value="WH-like_DNA-bd_sf"/>
</dbReference>
<dbReference type="Proteomes" id="UP000253507">
    <property type="component" value="Unassembled WGS sequence"/>
</dbReference>
<accession>A0A367EX30</accession>